<comment type="subcellular location">
    <subcellularLocation>
        <location evidence="1">Membrane</location>
        <topology evidence="1">Multi-pass membrane protein</topology>
    </subcellularLocation>
</comment>
<feature type="transmembrane region" description="Helical" evidence="6">
    <location>
        <begin position="415"/>
        <end position="433"/>
    </location>
</feature>
<feature type="compositionally biased region" description="Basic and acidic residues" evidence="5">
    <location>
        <begin position="447"/>
        <end position="463"/>
    </location>
</feature>
<feature type="transmembrane region" description="Helical" evidence="6">
    <location>
        <begin position="12"/>
        <end position="36"/>
    </location>
</feature>
<evidence type="ECO:0000256" key="6">
    <source>
        <dbReference type="SAM" id="Phobius"/>
    </source>
</evidence>
<dbReference type="RefSeq" id="WP_338002251.1">
    <property type="nucleotide sequence ID" value="NZ_JAOPKA010000001.1"/>
</dbReference>
<evidence type="ECO:0000256" key="5">
    <source>
        <dbReference type="SAM" id="MobiDB-lite"/>
    </source>
</evidence>
<dbReference type="GO" id="GO:0055085">
    <property type="term" value="P:transmembrane transport"/>
    <property type="evidence" value="ECO:0007669"/>
    <property type="project" value="InterPro"/>
</dbReference>
<dbReference type="Gene3D" id="3.40.50.12370">
    <property type="match status" value="1"/>
</dbReference>
<feature type="transmembrane region" description="Helical" evidence="6">
    <location>
        <begin position="42"/>
        <end position="65"/>
    </location>
</feature>
<feature type="transmembrane region" description="Helical" evidence="6">
    <location>
        <begin position="134"/>
        <end position="151"/>
    </location>
</feature>
<reference evidence="9" key="1">
    <citation type="submission" date="2022-09" db="EMBL/GenBank/DDBJ databases">
        <title>Enrichment on poylsaccharides allowed isolation of novel metabolic and taxonomic groups of Haloarchaea.</title>
        <authorList>
            <person name="Sorokin D.Y."/>
            <person name="Elcheninov A.G."/>
            <person name="Khizhniak T.V."/>
            <person name="Kolganova T.V."/>
            <person name="Kublanov I.V."/>
        </authorList>
    </citation>
    <scope>NUCLEOTIDE SEQUENCE</scope>
    <source>
        <strain evidence="9">AArc-xg1-1</strain>
    </source>
</reference>
<dbReference type="Gene3D" id="1.20.1740.10">
    <property type="entry name" value="Amino acid/polyamine transporter I"/>
    <property type="match status" value="1"/>
</dbReference>
<feature type="transmembrane region" description="Helical" evidence="6">
    <location>
        <begin position="235"/>
        <end position="258"/>
    </location>
</feature>
<evidence type="ECO:0000259" key="8">
    <source>
        <dbReference type="Pfam" id="PF00582"/>
    </source>
</evidence>
<feature type="transmembrane region" description="Helical" evidence="6">
    <location>
        <begin position="157"/>
        <end position="182"/>
    </location>
</feature>
<proteinExistence type="predicted"/>
<dbReference type="Proteomes" id="UP001321018">
    <property type="component" value="Unassembled WGS sequence"/>
</dbReference>
<dbReference type="Pfam" id="PF00582">
    <property type="entry name" value="Usp"/>
    <property type="match status" value="1"/>
</dbReference>
<organism evidence="9 10">
    <name type="scientific">Natronoglomus mannanivorans</name>
    <dbReference type="NCBI Taxonomy" id="2979990"/>
    <lineage>
        <taxon>Archaea</taxon>
        <taxon>Methanobacteriati</taxon>
        <taxon>Methanobacteriota</taxon>
        <taxon>Stenosarchaea group</taxon>
        <taxon>Halobacteria</taxon>
        <taxon>Halobacteriales</taxon>
        <taxon>Natrialbaceae</taxon>
        <taxon>Natronoglomus</taxon>
    </lineage>
</organism>
<evidence type="ECO:0000313" key="10">
    <source>
        <dbReference type="Proteomes" id="UP001321018"/>
    </source>
</evidence>
<feature type="region of interest" description="Disordered" evidence="5">
    <location>
        <begin position="444"/>
        <end position="489"/>
    </location>
</feature>
<sequence length="766" mass="79862">MTNNELARDVGLVGALTVGIGATLGAGIFVLPSIVAGQVGPILWLPFLLAGCLALVNAVLVAELATALPRSGGSYGWVYRALGPPFGTLTGIANWTSTALVTAFYCLGFGIYLGFFIPLPEGWLFGLTLSPERTGAVLAAFVILASNYVGVRNGGPGAVALVCLLVASLVGFVVATTATIGVGELIAAVTDDRLVGSIDSLAGATALVFVSYLGYAKLAAIAGEVQTPGWTLPRAILGSLLAVGTLYVCIAIVLEAAVDWETLAATDQAIVIVADAVSGSAGVAIVGLAGILATVTSATMSISTSARIGHAMGSDGLVSRSLGTLHPRFGTPYRAFQLTGLVVVALVVTADLVTLALLATALHLVVAVLSSVSLLSVRRSVPSYEPPFEAPASAALAVIACLGSIALLVAVGTTVLLLATAVLVGSIGWFVLYGRTRAAPSDSIETELERRVDAGPRAPKADADSSNGVETGTEALSSNLTKSEAEQIDEDVPDETILIPLSNPRTERDLVELGCTVAQARDAGVVAIHIVQVPSQTPLHQATGREHTASDRLLEAAREHAEPFDVPLETYTVFSHRSVEEVFDAARRHEADLVVMGWRESTPFAGRAETVIDELAHELPADLLVLNDRGFDPSSVLLPTTGTVNDALGAEIARVFCDVCESDVTLLHVVDGERERGGGERFLEDWSARHDLEDAATVVDTSGDVEGAISNHAADHSLLIVGATERGLLSRLVKRALALGVVEDVECSVLLTERAHRRSLRERLFR</sequence>
<dbReference type="InterPro" id="IPR050367">
    <property type="entry name" value="APC_superfamily"/>
</dbReference>
<protein>
    <submittedName>
        <fullName evidence="9">Amino acid permease</fullName>
    </submittedName>
</protein>
<comment type="caution">
    <text evidence="9">The sequence shown here is derived from an EMBL/GenBank/DDBJ whole genome shotgun (WGS) entry which is preliminary data.</text>
</comment>
<evidence type="ECO:0000256" key="4">
    <source>
        <dbReference type="ARBA" id="ARBA00023136"/>
    </source>
</evidence>
<evidence type="ECO:0000256" key="1">
    <source>
        <dbReference type="ARBA" id="ARBA00004141"/>
    </source>
</evidence>
<dbReference type="InterPro" id="IPR004841">
    <property type="entry name" value="AA-permease/SLC12A_dom"/>
</dbReference>
<feature type="transmembrane region" description="Helical" evidence="6">
    <location>
        <begin position="270"/>
        <end position="293"/>
    </location>
</feature>
<feature type="domain" description="UspA" evidence="8">
    <location>
        <begin position="496"/>
        <end position="626"/>
    </location>
</feature>
<feature type="transmembrane region" description="Helical" evidence="6">
    <location>
        <begin position="102"/>
        <end position="127"/>
    </location>
</feature>
<accession>A0AAP3E0G4</accession>
<feature type="compositionally biased region" description="Polar residues" evidence="5">
    <location>
        <begin position="464"/>
        <end position="482"/>
    </location>
</feature>
<feature type="transmembrane region" description="Helical" evidence="6">
    <location>
        <begin position="194"/>
        <end position="215"/>
    </location>
</feature>
<evidence type="ECO:0000256" key="2">
    <source>
        <dbReference type="ARBA" id="ARBA00022692"/>
    </source>
</evidence>
<evidence type="ECO:0000259" key="7">
    <source>
        <dbReference type="Pfam" id="PF00324"/>
    </source>
</evidence>
<dbReference type="AlphaFoldDB" id="A0AAP3E0G4"/>
<dbReference type="InterPro" id="IPR006016">
    <property type="entry name" value="UspA"/>
</dbReference>
<keyword evidence="4 6" id="KW-0472">Membrane</keyword>
<dbReference type="PANTHER" id="PTHR42770:SF7">
    <property type="entry name" value="MEMBRANE PROTEIN"/>
    <property type="match status" value="1"/>
</dbReference>
<feature type="domain" description="Amino acid permease/ SLC12A" evidence="7">
    <location>
        <begin position="16"/>
        <end position="419"/>
    </location>
</feature>
<feature type="transmembrane region" description="Helical" evidence="6">
    <location>
        <begin position="390"/>
        <end position="409"/>
    </location>
</feature>
<evidence type="ECO:0000256" key="3">
    <source>
        <dbReference type="ARBA" id="ARBA00022989"/>
    </source>
</evidence>
<evidence type="ECO:0000313" key="9">
    <source>
        <dbReference type="EMBL" id="MCU4740420.1"/>
    </source>
</evidence>
<name>A0AAP3E0G4_9EURY</name>
<dbReference type="PANTHER" id="PTHR42770">
    <property type="entry name" value="AMINO ACID TRANSPORTER-RELATED"/>
    <property type="match status" value="1"/>
</dbReference>
<dbReference type="CDD" id="cd00293">
    <property type="entry name" value="USP-like"/>
    <property type="match status" value="1"/>
</dbReference>
<dbReference type="GO" id="GO:0016020">
    <property type="term" value="C:membrane"/>
    <property type="evidence" value="ECO:0007669"/>
    <property type="project" value="UniProtKB-SubCell"/>
</dbReference>
<feature type="transmembrane region" description="Helical" evidence="6">
    <location>
        <begin position="341"/>
        <end position="369"/>
    </location>
</feature>
<dbReference type="Pfam" id="PF00324">
    <property type="entry name" value="AA_permease"/>
    <property type="match status" value="1"/>
</dbReference>
<keyword evidence="2 6" id="KW-0812">Transmembrane</keyword>
<dbReference type="EMBL" id="JAOPKA010000001">
    <property type="protein sequence ID" value="MCU4740420.1"/>
    <property type="molecule type" value="Genomic_DNA"/>
</dbReference>
<keyword evidence="3 6" id="KW-1133">Transmembrane helix</keyword>
<dbReference type="SUPFAM" id="SSF52402">
    <property type="entry name" value="Adenine nucleotide alpha hydrolases-like"/>
    <property type="match status" value="2"/>
</dbReference>
<gene>
    <name evidence="9" type="ORF">OB960_03290</name>
</gene>